<evidence type="ECO:0000256" key="5">
    <source>
        <dbReference type="ARBA" id="ARBA00023172"/>
    </source>
</evidence>
<keyword evidence="3 6" id="KW-0815">Transposition</keyword>
<dbReference type="GO" id="GO:0006313">
    <property type="term" value="P:DNA transposition"/>
    <property type="evidence" value="ECO:0007669"/>
    <property type="project" value="UniProtKB-UniRule"/>
</dbReference>
<evidence type="ECO:0000256" key="2">
    <source>
        <dbReference type="ARBA" id="ARBA00010961"/>
    </source>
</evidence>
<comment type="function">
    <text evidence="1 6">Required for the transposition of the insertion element.</text>
</comment>
<reference evidence="7" key="1">
    <citation type="submission" date="2022-01" db="EMBL/GenBank/DDBJ databases">
        <title>Draft Genome Sequences of Seven Type Strains of the Genus Streptomyces.</title>
        <authorList>
            <person name="Aziz S."/>
            <person name="Coretto E."/>
            <person name="Chronakova A."/>
            <person name="Sproer C."/>
            <person name="Huber K."/>
            <person name="Nouioui I."/>
            <person name="Gross H."/>
        </authorList>
    </citation>
    <scope>NUCLEOTIDE SEQUENCE</scope>
    <source>
        <strain evidence="7">DSM 103493</strain>
    </source>
</reference>
<keyword evidence="6" id="KW-0814">Transposable element</keyword>
<dbReference type="GO" id="GO:0004803">
    <property type="term" value="F:transposase activity"/>
    <property type="evidence" value="ECO:0007669"/>
    <property type="project" value="UniProtKB-UniRule"/>
</dbReference>
<comment type="caution">
    <text evidence="7">The sequence shown here is derived from an EMBL/GenBank/DDBJ whole genome shotgun (WGS) entry which is preliminary data.</text>
</comment>
<sequence>MLSVVNADGTTETGSLIDHIVREGARRMLAAALEAEVNAYIAELADERDECGRRLVVRNGYHQPREVTTAAGVVEVKAPRVNDRRIDEATGERKRFSSAILPPWCRKSPKISEVLPLLYLHGLSSGDFVPALEQFLGSAAGLSPATVTRLTTQWQADHAAFSERDLSGSDYVYVWADGIHLRIRLREAKSCVLVLMGVRADGTKELIAMSDGYRESADSWADLLRDCARRGMRAPVLAVGDGALGFWKALAEVFPEARHQRCWVHKIANVANALPKSAQPSAKKALQEIYNAEDRDHALQAVAEFAKTYEAKFPKAVKKITDDTDELLAFYDFPAEHWIHLRTTNPIESTFATVRLRTKVTRGAGSAAAALAMVFKLVESAQQRWRAVNAPHLVALVRAGARFERGHLVERPEAQAA</sequence>
<dbReference type="EMBL" id="JAKEIP010000514">
    <property type="protein sequence ID" value="MCF1600421.1"/>
    <property type="molecule type" value="Genomic_DNA"/>
</dbReference>
<dbReference type="RefSeq" id="WP_234768715.1">
    <property type="nucleotide sequence ID" value="NZ_JAKEIP010000514.1"/>
</dbReference>
<dbReference type="Proteomes" id="UP001139384">
    <property type="component" value="Unassembled WGS sequence"/>
</dbReference>
<evidence type="ECO:0000256" key="1">
    <source>
        <dbReference type="ARBA" id="ARBA00002190"/>
    </source>
</evidence>
<accession>A0A9X1Q8G6</accession>
<organism evidence="7 8">
    <name type="scientific">Streptomyces muensis</name>
    <dbReference type="NCBI Taxonomy" id="1077944"/>
    <lineage>
        <taxon>Bacteria</taxon>
        <taxon>Bacillati</taxon>
        <taxon>Actinomycetota</taxon>
        <taxon>Actinomycetes</taxon>
        <taxon>Kitasatosporales</taxon>
        <taxon>Streptomycetaceae</taxon>
        <taxon>Streptomyces</taxon>
    </lineage>
</organism>
<name>A0A9X1Q8G6_STRM4</name>
<protein>
    <recommendedName>
        <fullName evidence="6">Mutator family transposase</fullName>
    </recommendedName>
</protein>
<keyword evidence="5 6" id="KW-0233">DNA recombination</keyword>
<dbReference type="PROSITE" id="PS01007">
    <property type="entry name" value="TRANSPOSASE_MUTATOR"/>
    <property type="match status" value="1"/>
</dbReference>
<proteinExistence type="inferred from homology"/>
<evidence type="ECO:0000256" key="3">
    <source>
        <dbReference type="ARBA" id="ARBA00022578"/>
    </source>
</evidence>
<keyword evidence="4 6" id="KW-0238">DNA-binding</keyword>
<dbReference type="AlphaFoldDB" id="A0A9X1Q8G6"/>
<evidence type="ECO:0000256" key="6">
    <source>
        <dbReference type="RuleBase" id="RU365089"/>
    </source>
</evidence>
<evidence type="ECO:0000313" key="8">
    <source>
        <dbReference type="Proteomes" id="UP001139384"/>
    </source>
</evidence>
<gene>
    <name evidence="7" type="ORF">L0P92_43845</name>
</gene>
<dbReference type="PANTHER" id="PTHR33217:SF9">
    <property type="entry name" value="MUTATOR FAMILY TRANSPOSASE"/>
    <property type="match status" value="1"/>
</dbReference>
<comment type="similarity">
    <text evidence="2 6">Belongs to the transposase mutator family.</text>
</comment>
<evidence type="ECO:0000313" key="7">
    <source>
        <dbReference type="EMBL" id="MCF1600421.1"/>
    </source>
</evidence>
<dbReference type="NCBIfam" id="NF033543">
    <property type="entry name" value="transpos_IS256"/>
    <property type="match status" value="1"/>
</dbReference>
<dbReference type="PANTHER" id="PTHR33217">
    <property type="entry name" value="TRANSPOSASE FOR INSERTION SEQUENCE ELEMENT IS1081"/>
    <property type="match status" value="1"/>
</dbReference>
<dbReference type="InterPro" id="IPR001207">
    <property type="entry name" value="Transposase_mutator"/>
</dbReference>
<dbReference type="Pfam" id="PF00872">
    <property type="entry name" value="Transposase_mut"/>
    <property type="match status" value="1"/>
</dbReference>
<dbReference type="GO" id="GO:0003677">
    <property type="term" value="F:DNA binding"/>
    <property type="evidence" value="ECO:0007669"/>
    <property type="project" value="UniProtKB-UniRule"/>
</dbReference>
<evidence type="ECO:0000256" key="4">
    <source>
        <dbReference type="ARBA" id="ARBA00023125"/>
    </source>
</evidence>
<keyword evidence="8" id="KW-1185">Reference proteome</keyword>